<reference evidence="1 2" key="1">
    <citation type="submission" date="2020-08" db="EMBL/GenBank/DDBJ databases">
        <title>Bridging the membrane lipid divide: bacteria of the FCB group superphylum have the potential to synthesize archaeal ether lipids.</title>
        <authorList>
            <person name="Villanueva L."/>
            <person name="Von Meijenfeldt F.A.B."/>
            <person name="Westbye A.B."/>
            <person name="Yadav S."/>
            <person name="Hopmans E.C."/>
            <person name="Dutilh B.E."/>
            <person name="Sinninghe Damste J.S."/>
        </authorList>
    </citation>
    <scope>NUCLEOTIDE SEQUENCE [LARGE SCALE GENOMIC DNA]</scope>
    <source>
        <strain evidence="1">NIOZ-UU27</strain>
    </source>
</reference>
<accession>A0A8J6T2W0</accession>
<protein>
    <submittedName>
        <fullName evidence="1">Uncharacterized protein</fullName>
    </submittedName>
</protein>
<organism evidence="1 2">
    <name type="scientific">Candidatus Desulfacyla euxinica</name>
    <dbReference type="NCBI Taxonomy" id="2841693"/>
    <lineage>
        <taxon>Bacteria</taxon>
        <taxon>Deltaproteobacteria</taxon>
        <taxon>Candidatus Desulfacyla</taxon>
    </lineage>
</organism>
<gene>
    <name evidence="1" type="ORF">H8E19_07395</name>
</gene>
<evidence type="ECO:0000313" key="2">
    <source>
        <dbReference type="Proteomes" id="UP000650524"/>
    </source>
</evidence>
<proteinExistence type="predicted"/>
<sequence>MPRKKVYTSFEMNEKQLENWRNRTKRGAAYELDGAFRDSVFVPRVISDIDPKGAIQKNRFNLQRMRQIIEKNKGKGKRSYIA</sequence>
<dbReference type="AlphaFoldDB" id="A0A8J6T2W0"/>
<evidence type="ECO:0000313" key="1">
    <source>
        <dbReference type="EMBL" id="MBC8177215.1"/>
    </source>
</evidence>
<dbReference type="Proteomes" id="UP000650524">
    <property type="component" value="Unassembled WGS sequence"/>
</dbReference>
<dbReference type="EMBL" id="JACNJD010000198">
    <property type="protein sequence ID" value="MBC8177215.1"/>
    <property type="molecule type" value="Genomic_DNA"/>
</dbReference>
<comment type="caution">
    <text evidence="1">The sequence shown here is derived from an EMBL/GenBank/DDBJ whole genome shotgun (WGS) entry which is preliminary data.</text>
</comment>
<name>A0A8J6T2W0_9DELT</name>